<comment type="caution">
    <text evidence="4">The sequence shown here is derived from an EMBL/GenBank/DDBJ whole genome shotgun (WGS) entry which is preliminary data.</text>
</comment>
<evidence type="ECO:0000256" key="2">
    <source>
        <dbReference type="RuleBase" id="RU362097"/>
    </source>
</evidence>
<dbReference type="GO" id="GO:0015562">
    <property type="term" value="F:efflux transmembrane transporter activity"/>
    <property type="evidence" value="ECO:0007669"/>
    <property type="project" value="InterPro"/>
</dbReference>
<evidence type="ECO:0000256" key="3">
    <source>
        <dbReference type="SAM" id="MobiDB-lite"/>
    </source>
</evidence>
<comment type="subcellular location">
    <subcellularLocation>
        <location evidence="2">Cell membrane</location>
        <topology evidence="2">Lipid-anchor</topology>
    </subcellularLocation>
</comment>
<evidence type="ECO:0000313" key="5">
    <source>
        <dbReference type="Proteomes" id="UP000325255"/>
    </source>
</evidence>
<dbReference type="EMBL" id="VWPK01000006">
    <property type="protein sequence ID" value="KAA5613413.1"/>
    <property type="molecule type" value="Genomic_DNA"/>
</dbReference>
<dbReference type="InterPro" id="IPR010131">
    <property type="entry name" value="MdtP/NodT-like"/>
</dbReference>
<dbReference type="PANTHER" id="PTHR30203:SF32">
    <property type="entry name" value="CATION EFFLUX SYSTEM PROTEIN CUSC"/>
    <property type="match status" value="1"/>
</dbReference>
<keyword evidence="5" id="KW-1185">Reference proteome</keyword>
<keyword evidence="2" id="KW-0472">Membrane</keyword>
<dbReference type="SUPFAM" id="SSF56954">
    <property type="entry name" value="Outer membrane efflux proteins (OEP)"/>
    <property type="match status" value="1"/>
</dbReference>
<dbReference type="AlphaFoldDB" id="A0A5M6IYJ5"/>
<dbReference type="Gene3D" id="2.20.200.10">
    <property type="entry name" value="Outer membrane efflux proteins (OEP)"/>
    <property type="match status" value="1"/>
</dbReference>
<dbReference type="GO" id="GO:0005886">
    <property type="term" value="C:plasma membrane"/>
    <property type="evidence" value="ECO:0007669"/>
    <property type="project" value="UniProtKB-SubCell"/>
</dbReference>
<sequence length="522" mass="54626">MKTGRKARALPSPRPGPQGPHGARRGPSPFALRGTEWDPRAFDPWWRSRRQSLLAGLGAAPRLGLVVLLAAGCTLGPDHQPPEMLLPAAWSGPLATSPTAVAQGAWWQRFHDPVLDGLITRSLAANPDVAKAQASLRAARASLAQQRAGLWPSLDASASVTEQRSSLAASGYGSGARTYGTWTAGFDADFELDVFGGQRRTIESARATAEAAAAERDATVLSLIGDVANAYVQVRGYQAQLEVARQTLATRRDTAALTRGRARAGLVSELDAVKAEAEAESAEAAIPPLEQSLAGQVHGLAVLTGAAPGELTGLMAPVRPVPTLGGAIVADAPATLLVRRPDIRAAERRLAAANAAIGAAEADRYPAVSLAGAIGLNAARLGNVTDVSSRVWSVAPQVSLPVFDAGKRAAVVAEREAERDEALASWRATVLTALKEVENALVGLDREAAHNARLRRSVRAWQDAAQLARAQYRAGLSNFLDVLDAERSLSEAQDTLAQSDTALATQAIALFKALGGGWESAT</sequence>
<keyword evidence="2" id="KW-0449">Lipoprotein</keyword>
<reference evidence="4 5" key="1">
    <citation type="submission" date="2019-09" db="EMBL/GenBank/DDBJ databases">
        <title>Genome sequence of Rhodovastum atsumiense, a diverse member of the Acetobacteraceae family of non-sulfur purple photosynthetic bacteria.</title>
        <authorList>
            <person name="Meyer T."/>
            <person name="Kyndt J."/>
        </authorList>
    </citation>
    <scope>NUCLEOTIDE SEQUENCE [LARGE SCALE GENOMIC DNA]</scope>
    <source>
        <strain evidence="4 5">DSM 21279</strain>
    </source>
</reference>
<dbReference type="Pfam" id="PF02321">
    <property type="entry name" value="OEP"/>
    <property type="match status" value="2"/>
</dbReference>
<name>A0A5M6IYJ5_9PROT</name>
<keyword evidence="2" id="KW-1134">Transmembrane beta strand</keyword>
<keyword evidence="2" id="KW-0812">Transmembrane</keyword>
<feature type="region of interest" description="Disordered" evidence="3">
    <location>
        <begin position="1"/>
        <end position="31"/>
    </location>
</feature>
<dbReference type="InterPro" id="IPR003423">
    <property type="entry name" value="OMP_efflux"/>
</dbReference>
<accession>A0A5M6IYJ5</accession>
<evidence type="ECO:0000313" key="4">
    <source>
        <dbReference type="EMBL" id="KAA5613413.1"/>
    </source>
</evidence>
<protein>
    <submittedName>
        <fullName evidence="4">Efflux transporter outer membrane subunit</fullName>
    </submittedName>
</protein>
<comment type="similarity">
    <text evidence="1 2">Belongs to the outer membrane factor (OMF) (TC 1.B.17) family.</text>
</comment>
<proteinExistence type="inferred from homology"/>
<dbReference type="Proteomes" id="UP000325255">
    <property type="component" value="Unassembled WGS sequence"/>
</dbReference>
<dbReference type="NCBIfam" id="TIGR01845">
    <property type="entry name" value="outer_NodT"/>
    <property type="match status" value="1"/>
</dbReference>
<organism evidence="4 5">
    <name type="scientific">Rhodovastum atsumiense</name>
    <dbReference type="NCBI Taxonomy" id="504468"/>
    <lineage>
        <taxon>Bacteria</taxon>
        <taxon>Pseudomonadati</taxon>
        <taxon>Pseudomonadota</taxon>
        <taxon>Alphaproteobacteria</taxon>
        <taxon>Acetobacterales</taxon>
        <taxon>Acetobacteraceae</taxon>
        <taxon>Rhodovastum</taxon>
    </lineage>
</organism>
<dbReference type="PANTHER" id="PTHR30203">
    <property type="entry name" value="OUTER MEMBRANE CATION EFFLUX PROTEIN"/>
    <property type="match status" value="1"/>
</dbReference>
<keyword evidence="2" id="KW-0564">Palmitate</keyword>
<dbReference type="OrthoDB" id="9783100at2"/>
<gene>
    <name evidence="4" type="ORF">F1189_04975</name>
</gene>
<dbReference type="Gene3D" id="1.20.1600.10">
    <property type="entry name" value="Outer membrane efflux proteins (OEP)"/>
    <property type="match status" value="1"/>
</dbReference>
<evidence type="ECO:0000256" key="1">
    <source>
        <dbReference type="ARBA" id="ARBA00007613"/>
    </source>
</evidence>